<feature type="domain" description="Retroviral polymerase SH3-like" evidence="3">
    <location>
        <begin position="3"/>
        <end position="47"/>
    </location>
</feature>
<evidence type="ECO:0000313" key="4">
    <source>
        <dbReference type="EMBL" id="GEU60879.1"/>
    </source>
</evidence>
<comment type="caution">
    <text evidence="4">The sequence shown here is derived from an EMBL/GenBank/DDBJ whole genome shotgun (WGS) entry which is preliminary data.</text>
</comment>
<name>A0A6L2LIJ7_TANCI</name>
<organism evidence="4">
    <name type="scientific">Tanacetum cinerariifolium</name>
    <name type="common">Dalmatian daisy</name>
    <name type="synonym">Chrysanthemum cinerariifolium</name>
    <dbReference type="NCBI Taxonomy" id="118510"/>
    <lineage>
        <taxon>Eukaryota</taxon>
        <taxon>Viridiplantae</taxon>
        <taxon>Streptophyta</taxon>
        <taxon>Embryophyta</taxon>
        <taxon>Tracheophyta</taxon>
        <taxon>Spermatophyta</taxon>
        <taxon>Magnoliopsida</taxon>
        <taxon>eudicotyledons</taxon>
        <taxon>Gunneridae</taxon>
        <taxon>Pentapetalae</taxon>
        <taxon>asterids</taxon>
        <taxon>campanulids</taxon>
        <taxon>Asterales</taxon>
        <taxon>Asteraceae</taxon>
        <taxon>Asteroideae</taxon>
        <taxon>Anthemideae</taxon>
        <taxon>Anthemidinae</taxon>
        <taxon>Tanacetum</taxon>
    </lineage>
</organism>
<feature type="region of interest" description="Disordered" evidence="1">
    <location>
        <begin position="105"/>
        <end position="126"/>
    </location>
</feature>
<dbReference type="Pfam" id="PF25597">
    <property type="entry name" value="SH3_retrovirus"/>
    <property type="match status" value="1"/>
</dbReference>
<dbReference type="Pfam" id="PF07727">
    <property type="entry name" value="RVT_2"/>
    <property type="match status" value="1"/>
</dbReference>
<dbReference type="AlphaFoldDB" id="A0A6L2LIJ7"/>
<proteinExistence type="predicted"/>
<feature type="compositionally biased region" description="Polar residues" evidence="1">
    <location>
        <begin position="74"/>
        <end position="84"/>
    </location>
</feature>
<dbReference type="InterPro" id="IPR013103">
    <property type="entry name" value="RVT_2"/>
</dbReference>
<reference evidence="4" key="1">
    <citation type="journal article" date="2019" name="Sci. Rep.">
        <title>Draft genome of Tanacetum cinerariifolium, the natural source of mosquito coil.</title>
        <authorList>
            <person name="Yamashiro T."/>
            <person name="Shiraishi A."/>
            <person name="Satake H."/>
            <person name="Nakayama K."/>
        </authorList>
    </citation>
    <scope>NUCLEOTIDE SEQUENCE</scope>
</reference>
<evidence type="ECO:0000259" key="3">
    <source>
        <dbReference type="Pfam" id="PF25597"/>
    </source>
</evidence>
<feature type="compositionally biased region" description="Polar residues" evidence="1">
    <location>
        <begin position="106"/>
        <end position="126"/>
    </location>
</feature>
<evidence type="ECO:0000259" key="2">
    <source>
        <dbReference type="Pfam" id="PF07727"/>
    </source>
</evidence>
<feature type="region of interest" description="Disordered" evidence="1">
    <location>
        <begin position="58"/>
        <end position="84"/>
    </location>
</feature>
<feature type="domain" description="Reverse transcriptase Ty1/copia-type" evidence="2">
    <location>
        <begin position="256"/>
        <end position="306"/>
    </location>
</feature>
<sequence length="688" mass="77922">MKEKGDPCILVRYSTQSKGYRVYNKRTRMIVESIHIRFDEIKEVSETSVANDTLGLVSQQQKASDYDNSDPGPQLQNVSSSADANVPSQQELDLLFGHLYDDLFNAGSNPQDKQPSTNIQPTSAPSTPIYVHAEENIDYQVEGEHVPDDEFTNPFCTPVQEVAESSSHNIGNLNVSTFNQPQVSEYRWMKDHPLEQVRGNPSRLVQTRRQLATDPEMCMFALIMSTAELKNIKEAMADSAWIKAMQEELHQFDRLQEEGIDFEESFAPVACLEAVRIFIAYAAHKSFPIYQMDMKTTFLNGLMKEEAKYTLEILHKHGMEKGQSIGTPMATKPKLDADLNRNPVDQTDYRSKIRSLMYLTSSRPDIVKAICFSARYQSRLTEKYLKEVKRIFRYLRGTVNMGLWYVKGSSFGLTAFSDVDHAGCIDTRKITFGGIQFHGDKLVTWMSKKQNCTAMSSAEAEYMALSASCAQVIGMRTQLQDYGFNYNKIPLYCDSQSAISISCNPVQHSRTKHIHTRYHFIKAHIENGIIELYFVRTEYQLADMFTKALPEDRFKYLIRRIGMRCLTPAELENRRDLPKDTPQLEIAVLRYDGDECDKGRISTNIELTLEQSQQGVSNDVLDEVVPKVDDVSLVDGVFDGAFGGDGEEEVFIGEGVVVTSLSLKMLTKSCLRVMMVSLIFLEGLEEKA</sequence>
<dbReference type="InterPro" id="IPR057670">
    <property type="entry name" value="SH3_retrovirus"/>
</dbReference>
<dbReference type="CDD" id="cd09272">
    <property type="entry name" value="RNase_HI_RT_Ty1"/>
    <property type="match status" value="1"/>
</dbReference>
<dbReference type="PANTHER" id="PTHR11439">
    <property type="entry name" value="GAG-POL-RELATED RETROTRANSPOSON"/>
    <property type="match status" value="1"/>
</dbReference>
<dbReference type="EMBL" id="BKCJ010004410">
    <property type="protein sequence ID" value="GEU60879.1"/>
    <property type="molecule type" value="Genomic_DNA"/>
</dbReference>
<accession>A0A6L2LIJ7</accession>
<gene>
    <name evidence="4" type="ORF">Tci_032857</name>
</gene>
<evidence type="ECO:0000256" key="1">
    <source>
        <dbReference type="SAM" id="MobiDB-lite"/>
    </source>
</evidence>
<dbReference type="PANTHER" id="PTHR11439:SF483">
    <property type="entry name" value="PEPTIDE SYNTHASE GLIP-LIKE, PUTATIVE (AFU_ORTHOLOGUE AFUA_3G12920)-RELATED"/>
    <property type="match status" value="1"/>
</dbReference>
<protein>
    <submittedName>
        <fullName evidence="4">Retrovirus-related Pol polyprotein from transposon TNT 1-94</fullName>
    </submittedName>
</protein>